<feature type="binding site" evidence="6">
    <location>
        <position position="308"/>
    </location>
    <ligand>
        <name>ATP</name>
        <dbReference type="ChEBI" id="CHEBI:30616"/>
    </ligand>
</feature>
<dbReference type="AlphaFoldDB" id="A0A835SX59"/>
<protein>
    <recommendedName>
        <fullName evidence="9">Protein kinase domain-containing protein</fullName>
    </recommendedName>
</protein>
<sequence>MLALLVAQQQQAMPGAAGNPPLPRPAGDRIPAADSAGGASTSTVLIGAIIGGVAGAALLLAAAAASVLFLRRKRFQQQQEHGRPPKPAFLSIPGFGMLHHARKKQQEEYDIKPSVLVMSDEPFATYSSETAAGCASPVAAAATPLPADGQQRPSGSQHLLKEVDSRRLANLITLSSPLREGLETTFMVMRESAADVPYSAALSGSIAEGCADEGAAAPADAPPTSAGSTAAAAEPAAAQAAGLARDEATEGAAGTPAAAVSLLPAQAPSEQQPHVEVAVVELLPHKLGKGAFGRVVEGRYRGQRVAVKQALDLHDGLTLPVEAIVASFLQEVQVMGRCTHPNITTLLAACLAPPKLCLVMEIMDTNLEALLYGGPPGQLLPLPTVLHIAIQVAQGLEYLHPTVIHRDLKPSNVLISNLDDEYPVVKLADFGLSKISEMTLQTVNPEAGSPCYLPPECFDVTNHMLTHKMDMYAFGVLLWTMLTGEVPWKNHNMVSVAYNVHTAGRRPPWDGVPDSRCPRKLHKLVEQCWDAQPRRRPAAAEVVKELLVIREQLLLASSGKLWVA</sequence>
<dbReference type="OrthoDB" id="543893at2759"/>
<dbReference type="InterPro" id="IPR008271">
    <property type="entry name" value="Ser/Thr_kinase_AS"/>
</dbReference>
<evidence type="ECO:0000256" key="2">
    <source>
        <dbReference type="ARBA" id="ARBA00022679"/>
    </source>
</evidence>
<evidence type="ECO:0000313" key="11">
    <source>
        <dbReference type="Proteomes" id="UP000650467"/>
    </source>
</evidence>
<evidence type="ECO:0000313" key="10">
    <source>
        <dbReference type="EMBL" id="KAG2431583.1"/>
    </source>
</evidence>
<reference evidence="10" key="1">
    <citation type="journal article" date="2020" name="bioRxiv">
        <title>Comparative genomics of Chlamydomonas.</title>
        <authorList>
            <person name="Craig R.J."/>
            <person name="Hasan A.R."/>
            <person name="Ness R.W."/>
            <person name="Keightley P.D."/>
        </authorList>
    </citation>
    <scope>NUCLEOTIDE SEQUENCE</scope>
    <source>
        <strain evidence="10">SAG 7.73</strain>
    </source>
</reference>
<gene>
    <name evidence="10" type="ORF">HXX76_009597</name>
</gene>
<evidence type="ECO:0000256" key="8">
    <source>
        <dbReference type="SAM" id="Phobius"/>
    </source>
</evidence>
<evidence type="ECO:0000256" key="4">
    <source>
        <dbReference type="ARBA" id="ARBA00022777"/>
    </source>
</evidence>
<keyword evidence="3 6" id="KW-0547">Nucleotide-binding</keyword>
<proteinExistence type="predicted"/>
<dbReference type="CDD" id="cd13999">
    <property type="entry name" value="STKc_MAP3K-like"/>
    <property type="match status" value="1"/>
</dbReference>
<dbReference type="InterPro" id="IPR051681">
    <property type="entry name" value="Ser/Thr_Kinases-Pseudokinases"/>
</dbReference>
<keyword evidence="5 6" id="KW-0067">ATP-binding</keyword>
<evidence type="ECO:0000256" key="3">
    <source>
        <dbReference type="ARBA" id="ARBA00022741"/>
    </source>
</evidence>
<dbReference type="SMART" id="SM00220">
    <property type="entry name" value="S_TKc"/>
    <property type="match status" value="1"/>
</dbReference>
<keyword evidence="4" id="KW-0418">Kinase</keyword>
<dbReference type="PANTHER" id="PTHR44329:SF214">
    <property type="entry name" value="PROTEIN KINASE DOMAIN-CONTAINING PROTEIN"/>
    <property type="match status" value="1"/>
</dbReference>
<dbReference type="PANTHER" id="PTHR44329">
    <property type="entry name" value="SERINE/THREONINE-PROTEIN KINASE TNNI3K-RELATED"/>
    <property type="match status" value="1"/>
</dbReference>
<dbReference type="GO" id="GO:0005524">
    <property type="term" value="F:ATP binding"/>
    <property type="evidence" value="ECO:0007669"/>
    <property type="project" value="UniProtKB-UniRule"/>
</dbReference>
<organism evidence="10 11">
    <name type="scientific">Chlamydomonas incerta</name>
    <dbReference type="NCBI Taxonomy" id="51695"/>
    <lineage>
        <taxon>Eukaryota</taxon>
        <taxon>Viridiplantae</taxon>
        <taxon>Chlorophyta</taxon>
        <taxon>core chlorophytes</taxon>
        <taxon>Chlorophyceae</taxon>
        <taxon>CS clade</taxon>
        <taxon>Chlamydomonadales</taxon>
        <taxon>Chlamydomonadaceae</taxon>
        <taxon>Chlamydomonas</taxon>
    </lineage>
</organism>
<dbReference type="InterPro" id="IPR001245">
    <property type="entry name" value="Ser-Thr/Tyr_kinase_cat_dom"/>
</dbReference>
<dbReference type="SUPFAM" id="SSF56112">
    <property type="entry name" value="Protein kinase-like (PK-like)"/>
    <property type="match status" value="1"/>
</dbReference>
<evidence type="ECO:0000256" key="5">
    <source>
        <dbReference type="ARBA" id="ARBA00022840"/>
    </source>
</evidence>
<dbReference type="PROSITE" id="PS50011">
    <property type="entry name" value="PROTEIN_KINASE_DOM"/>
    <property type="match status" value="1"/>
</dbReference>
<dbReference type="Pfam" id="PF07714">
    <property type="entry name" value="PK_Tyr_Ser-Thr"/>
    <property type="match status" value="1"/>
</dbReference>
<keyword evidence="8" id="KW-0812">Transmembrane</keyword>
<feature type="compositionally biased region" description="Low complexity" evidence="7">
    <location>
        <begin position="214"/>
        <end position="243"/>
    </location>
</feature>
<keyword evidence="8" id="KW-0472">Membrane</keyword>
<evidence type="ECO:0000259" key="9">
    <source>
        <dbReference type="PROSITE" id="PS50011"/>
    </source>
</evidence>
<dbReference type="Gene3D" id="1.10.510.10">
    <property type="entry name" value="Transferase(Phosphotransferase) domain 1"/>
    <property type="match status" value="1"/>
</dbReference>
<dbReference type="Proteomes" id="UP000650467">
    <property type="component" value="Unassembled WGS sequence"/>
</dbReference>
<accession>A0A835SX59</accession>
<evidence type="ECO:0000256" key="1">
    <source>
        <dbReference type="ARBA" id="ARBA00022527"/>
    </source>
</evidence>
<keyword evidence="2" id="KW-0808">Transferase</keyword>
<dbReference type="GO" id="GO:0004674">
    <property type="term" value="F:protein serine/threonine kinase activity"/>
    <property type="evidence" value="ECO:0007669"/>
    <property type="project" value="UniProtKB-KW"/>
</dbReference>
<feature type="transmembrane region" description="Helical" evidence="8">
    <location>
        <begin position="42"/>
        <end position="70"/>
    </location>
</feature>
<comment type="caution">
    <text evidence="10">The sequence shown here is derived from an EMBL/GenBank/DDBJ whole genome shotgun (WGS) entry which is preliminary data.</text>
</comment>
<keyword evidence="11" id="KW-1185">Reference proteome</keyword>
<dbReference type="EMBL" id="JAEHOC010000024">
    <property type="protein sequence ID" value="KAG2431583.1"/>
    <property type="molecule type" value="Genomic_DNA"/>
</dbReference>
<dbReference type="PROSITE" id="PS00108">
    <property type="entry name" value="PROTEIN_KINASE_ST"/>
    <property type="match status" value="1"/>
</dbReference>
<name>A0A835SX59_CHLIN</name>
<feature type="domain" description="Protein kinase" evidence="9">
    <location>
        <begin position="281"/>
        <end position="548"/>
    </location>
</feature>
<dbReference type="FunFam" id="3.30.200.20:FF:001349">
    <property type="entry name" value="Predicted protein"/>
    <property type="match status" value="1"/>
</dbReference>
<evidence type="ECO:0000256" key="6">
    <source>
        <dbReference type="PROSITE-ProRule" id="PRU10141"/>
    </source>
</evidence>
<evidence type="ECO:0000256" key="7">
    <source>
        <dbReference type="SAM" id="MobiDB-lite"/>
    </source>
</evidence>
<dbReference type="PROSITE" id="PS00107">
    <property type="entry name" value="PROTEIN_KINASE_ATP"/>
    <property type="match status" value="1"/>
</dbReference>
<feature type="region of interest" description="Disordered" evidence="7">
    <location>
        <begin position="12"/>
        <end position="35"/>
    </location>
</feature>
<keyword evidence="8" id="KW-1133">Transmembrane helix</keyword>
<dbReference type="Gene3D" id="3.30.200.20">
    <property type="entry name" value="Phosphorylase Kinase, domain 1"/>
    <property type="match status" value="1"/>
</dbReference>
<dbReference type="InterPro" id="IPR000719">
    <property type="entry name" value="Prot_kinase_dom"/>
</dbReference>
<keyword evidence="1" id="KW-0723">Serine/threonine-protein kinase</keyword>
<dbReference type="InterPro" id="IPR011009">
    <property type="entry name" value="Kinase-like_dom_sf"/>
</dbReference>
<dbReference type="InterPro" id="IPR017441">
    <property type="entry name" value="Protein_kinase_ATP_BS"/>
</dbReference>
<feature type="region of interest" description="Disordered" evidence="7">
    <location>
        <begin position="214"/>
        <end position="250"/>
    </location>
</feature>